<feature type="compositionally biased region" description="Pro residues" evidence="1">
    <location>
        <begin position="40"/>
        <end position="58"/>
    </location>
</feature>
<feature type="region of interest" description="Disordered" evidence="1">
    <location>
        <begin position="1"/>
        <end position="58"/>
    </location>
</feature>
<reference evidence="2 3" key="1">
    <citation type="submission" date="2023-08" db="EMBL/GenBank/DDBJ databases">
        <title>Black Yeasts Isolated from many extreme environments.</title>
        <authorList>
            <person name="Coleine C."/>
            <person name="Stajich J.E."/>
            <person name="Selbmann L."/>
        </authorList>
    </citation>
    <scope>NUCLEOTIDE SEQUENCE [LARGE SCALE GENOMIC DNA]</scope>
    <source>
        <strain evidence="2 3">CCFEE 5386</strain>
    </source>
</reference>
<dbReference type="EMBL" id="JAVRRR010001374">
    <property type="protein sequence ID" value="KAK5139140.1"/>
    <property type="molecule type" value="Genomic_DNA"/>
</dbReference>
<feature type="region of interest" description="Disordered" evidence="1">
    <location>
        <begin position="79"/>
        <end position="110"/>
    </location>
</feature>
<evidence type="ECO:0000313" key="2">
    <source>
        <dbReference type="EMBL" id="KAK5139140.1"/>
    </source>
</evidence>
<feature type="compositionally biased region" description="Polar residues" evidence="1">
    <location>
        <begin position="24"/>
        <end position="35"/>
    </location>
</feature>
<evidence type="ECO:0000313" key="3">
    <source>
        <dbReference type="Proteomes" id="UP001308179"/>
    </source>
</evidence>
<sequence length="110" mass="12759">MDEESHQLQEYEAQAAPVFPPPTVQQQRQYVSTWVQPHTSAPPPPTMPQPQPYHPPQISPLAKLENMAIPNLFACRIQQQQQQPYQHPPQLQACRHQQQPQLYQQPKPIQ</sequence>
<feature type="non-terminal residue" evidence="2">
    <location>
        <position position="110"/>
    </location>
</feature>
<gene>
    <name evidence="2" type="ORF">LTR32_007565</name>
</gene>
<proteinExistence type="predicted"/>
<evidence type="ECO:0000256" key="1">
    <source>
        <dbReference type="SAM" id="MobiDB-lite"/>
    </source>
</evidence>
<accession>A0ABR0KVS7</accession>
<organism evidence="2 3">
    <name type="scientific">Rachicladosporium monterosium</name>
    <dbReference type="NCBI Taxonomy" id="1507873"/>
    <lineage>
        <taxon>Eukaryota</taxon>
        <taxon>Fungi</taxon>
        <taxon>Dikarya</taxon>
        <taxon>Ascomycota</taxon>
        <taxon>Pezizomycotina</taxon>
        <taxon>Dothideomycetes</taxon>
        <taxon>Dothideomycetidae</taxon>
        <taxon>Cladosporiales</taxon>
        <taxon>Cladosporiaceae</taxon>
        <taxon>Rachicladosporium</taxon>
    </lineage>
</organism>
<protein>
    <submittedName>
        <fullName evidence="2">Uncharacterized protein</fullName>
    </submittedName>
</protein>
<keyword evidence="3" id="KW-1185">Reference proteome</keyword>
<comment type="caution">
    <text evidence="2">The sequence shown here is derived from an EMBL/GenBank/DDBJ whole genome shotgun (WGS) entry which is preliminary data.</text>
</comment>
<dbReference type="Proteomes" id="UP001308179">
    <property type="component" value="Unassembled WGS sequence"/>
</dbReference>
<name>A0ABR0KVS7_9PEZI</name>